<organism evidence="1 2">
    <name type="scientific">Paenibacillus brasilensis</name>
    <dbReference type="NCBI Taxonomy" id="128574"/>
    <lineage>
        <taxon>Bacteria</taxon>
        <taxon>Bacillati</taxon>
        <taxon>Bacillota</taxon>
        <taxon>Bacilli</taxon>
        <taxon>Bacillales</taxon>
        <taxon>Paenibacillaceae</taxon>
        <taxon>Paenibacillus</taxon>
    </lineage>
</organism>
<evidence type="ECO:0000313" key="1">
    <source>
        <dbReference type="EMBL" id="MDQ0496370.1"/>
    </source>
</evidence>
<comment type="caution">
    <text evidence="1">The sequence shown here is derived from an EMBL/GenBank/DDBJ whole genome shotgun (WGS) entry which is preliminary data.</text>
</comment>
<gene>
    <name evidence="1" type="ORF">QOZ95_004560</name>
</gene>
<protein>
    <submittedName>
        <fullName evidence="1">Uncharacterized protein</fullName>
    </submittedName>
</protein>
<reference evidence="1 2" key="1">
    <citation type="submission" date="2023-07" db="EMBL/GenBank/DDBJ databases">
        <title>Genomic Encyclopedia of Type Strains, Phase IV (KMG-IV): sequencing the most valuable type-strain genomes for metagenomic binning, comparative biology and taxonomic classification.</title>
        <authorList>
            <person name="Goeker M."/>
        </authorList>
    </citation>
    <scope>NUCLEOTIDE SEQUENCE [LARGE SCALE GENOMIC DNA]</scope>
    <source>
        <strain evidence="1 2">DSM 14914</strain>
    </source>
</reference>
<keyword evidence="2" id="KW-1185">Reference proteome</keyword>
<dbReference type="EMBL" id="JAUSWA010000035">
    <property type="protein sequence ID" value="MDQ0496370.1"/>
    <property type="molecule type" value="Genomic_DNA"/>
</dbReference>
<sequence>MTIGGNAYVIAEIPPLLLLRSLNTRQKNHAGVCAENPRLI</sequence>
<dbReference type="Proteomes" id="UP001242811">
    <property type="component" value="Unassembled WGS sequence"/>
</dbReference>
<accession>A0ABU0L553</accession>
<name>A0ABU0L553_9BACL</name>
<evidence type="ECO:0000313" key="2">
    <source>
        <dbReference type="Proteomes" id="UP001242811"/>
    </source>
</evidence>
<proteinExistence type="predicted"/>